<sequence>MAAAGRGAGRAEQEEEQKWPRMVAAGRGAGHVRSEARGEEGAPAPPRWPPPPPNGCRPRMASSTAKWLSPVVSPLLLCGGRLRLGPPRGGRPSPPPPRATAWRPPLAASASGHREEAMWIRRGAEVQGRGRGGGGAEEGAEEQGRGRGGVGGGAAVAAQREAGRAEQRSRGRGDAFAFALSLLETSQLQ</sequence>
<protein>
    <submittedName>
        <fullName evidence="2">Uncharacterized protein</fullName>
    </submittedName>
</protein>
<feature type="compositionally biased region" description="Basic and acidic residues" evidence="1">
    <location>
        <begin position="161"/>
        <end position="173"/>
    </location>
</feature>
<feature type="region of interest" description="Disordered" evidence="1">
    <location>
        <begin position="1"/>
        <end position="63"/>
    </location>
</feature>
<name>A0A8T0MSM7_PANVG</name>
<keyword evidence="3" id="KW-1185">Reference proteome</keyword>
<dbReference type="AlphaFoldDB" id="A0A8T0MSM7"/>
<comment type="caution">
    <text evidence="2">The sequence shown here is derived from an EMBL/GenBank/DDBJ whole genome shotgun (WGS) entry which is preliminary data.</text>
</comment>
<evidence type="ECO:0000313" key="2">
    <source>
        <dbReference type="EMBL" id="KAG2539523.1"/>
    </source>
</evidence>
<evidence type="ECO:0000313" key="3">
    <source>
        <dbReference type="Proteomes" id="UP000823388"/>
    </source>
</evidence>
<gene>
    <name evidence="2" type="ORF">PVAP13_9NG479400</name>
</gene>
<feature type="region of interest" description="Disordered" evidence="1">
    <location>
        <begin position="78"/>
        <end position="173"/>
    </location>
</feature>
<reference evidence="2" key="1">
    <citation type="submission" date="2020-05" db="EMBL/GenBank/DDBJ databases">
        <title>WGS assembly of Panicum virgatum.</title>
        <authorList>
            <person name="Lovell J.T."/>
            <person name="Jenkins J."/>
            <person name="Shu S."/>
            <person name="Juenger T.E."/>
            <person name="Schmutz J."/>
        </authorList>
    </citation>
    <scope>NUCLEOTIDE SEQUENCE</scope>
    <source>
        <strain evidence="2">AP13</strain>
    </source>
</reference>
<accession>A0A8T0MSM7</accession>
<proteinExistence type="predicted"/>
<feature type="compositionally biased region" description="Basic and acidic residues" evidence="1">
    <location>
        <begin position="9"/>
        <end position="19"/>
    </location>
</feature>
<feature type="compositionally biased region" description="Basic and acidic residues" evidence="1">
    <location>
        <begin position="112"/>
        <end position="124"/>
    </location>
</feature>
<feature type="compositionally biased region" description="Pro residues" evidence="1">
    <location>
        <begin position="43"/>
        <end position="55"/>
    </location>
</feature>
<organism evidence="2 3">
    <name type="scientific">Panicum virgatum</name>
    <name type="common">Blackwell switchgrass</name>
    <dbReference type="NCBI Taxonomy" id="38727"/>
    <lineage>
        <taxon>Eukaryota</taxon>
        <taxon>Viridiplantae</taxon>
        <taxon>Streptophyta</taxon>
        <taxon>Embryophyta</taxon>
        <taxon>Tracheophyta</taxon>
        <taxon>Spermatophyta</taxon>
        <taxon>Magnoliopsida</taxon>
        <taxon>Liliopsida</taxon>
        <taxon>Poales</taxon>
        <taxon>Poaceae</taxon>
        <taxon>PACMAD clade</taxon>
        <taxon>Panicoideae</taxon>
        <taxon>Panicodae</taxon>
        <taxon>Paniceae</taxon>
        <taxon>Panicinae</taxon>
        <taxon>Panicum</taxon>
        <taxon>Panicum sect. Hiantes</taxon>
    </lineage>
</organism>
<feature type="compositionally biased region" description="Low complexity" evidence="1">
    <location>
        <begin position="99"/>
        <end position="108"/>
    </location>
</feature>
<evidence type="ECO:0000256" key="1">
    <source>
        <dbReference type="SAM" id="MobiDB-lite"/>
    </source>
</evidence>
<dbReference type="Proteomes" id="UP000823388">
    <property type="component" value="Chromosome 9N"/>
</dbReference>
<dbReference type="EMBL" id="CM029054">
    <property type="protein sequence ID" value="KAG2539523.1"/>
    <property type="molecule type" value="Genomic_DNA"/>
</dbReference>